<dbReference type="SUPFAM" id="SSF63825">
    <property type="entry name" value="YWTD domain"/>
    <property type="match status" value="1"/>
</dbReference>
<comment type="caution">
    <text evidence="1">The sequence shown here is derived from an EMBL/GenBank/DDBJ whole genome shotgun (WGS) entry which is preliminary data.</text>
</comment>
<reference evidence="1" key="2">
    <citation type="submission" date="2024-05" db="EMBL/GenBank/DDBJ databases">
        <title>Rhodohalobacter halophilus gen. nov., sp. nov., a moderately halophilic member of the family Balneolaceae.</title>
        <authorList>
            <person name="Xia J."/>
        </authorList>
    </citation>
    <scope>NUCLEOTIDE SEQUENCE</scope>
    <source>
        <strain evidence="1">WB101</strain>
    </source>
</reference>
<gene>
    <name evidence="1" type="ORF">L6773_06525</name>
</gene>
<proteinExistence type="predicted"/>
<evidence type="ECO:0000313" key="2">
    <source>
        <dbReference type="Proteomes" id="UP001165366"/>
    </source>
</evidence>
<dbReference type="Gene3D" id="2.120.10.30">
    <property type="entry name" value="TolB, C-terminal domain"/>
    <property type="match status" value="1"/>
</dbReference>
<dbReference type="Proteomes" id="UP001165366">
    <property type="component" value="Unassembled WGS sequence"/>
</dbReference>
<dbReference type="RefSeq" id="WP_237853058.1">
    <property type="nucleotide sequence ID" value="NZ_JAKLWS010000006.1"/>
</dbReference>
<reference evidence="1" key="1">
    <citation type="submission" date="2022-01" db="EMBL/GenBank/DDBJ databases">
        <authorList>
            <person name="Wang Y."/>
        </authorList>
    </citation>
    <scope>NUCLEOTIDE SEQUENCE</scope>
    <source>
        <strain evidence="1">WB101</strain>
    </source>
</reference>
<dbReference type="InterPro" id="IPR011042">
    <property type="entry name" value="6-blade_b-propeller_TolB-like"/>
</dbReference>
<sequence>MRFEFINSNKIWLLIPLVLFLGCQQVEDELPKHWRELENLTVYTPDDNPTLDIQFSRATSFGLSDEVLIGRIGGLAVADDGRIFIGDAAEFVVHVYSPDGSYVTSIGREGRGPGEFISPPNPVSVKSNRLYIHDVMQFRVSVYSTDTFELLRTIDLNVKNQEDIEELEGFYVKSIYFINDTKFLAAFGIQNPIPVKSSSELEERQITKYYLTDDEGRILPDKIFELCGIGITLTATVNGEFRALALPLAGHPMNLITFSRDVKQIYHSPSSQEFLIKVYEPGGRYVRAFYYPVKKRPFSRKDALRLIKAKVSTYQNLLGREVDEQVIDYWTSVVQNAPGSDFPVTWPILKSMRTLVENQLWVSTFTENLEEDQYWILDESGKLLARFLWPRDKLIALVKNGYLYTQETDTETGLPYITKYRIEMKELEM</sequence>
<keyword evidence="2" id="KW-1185">Reference proteome</keyword>
<protein>
    <submittedName>
        <fullName evidence="1">6-bladed beta-propeller</fullName>
    </submittedName>
</protein>
<dbReference type="PROSITE" id="PS51257">
    <property type="entry name" value="PROKAR_LIPOPROTEIN"/>
    <property type="match status" value="1"/>
</dbReference>
<dbReference type="Pfam" id="PF17170">
    <property type="entry name" value="DUF5128"/>
    <property type="match status" value="1"/>
</dbReference>
<name>A0ABS9KBH2_9BACT</name>
<organism evidence="1 2">
    <name type="scientific">Rhodohalobacter sulfatireducens</name>
    <dbReference type="NCBI Taxonomy" id="2911366"/>
    <lineage>
        <taxon>Bacteria</taxon>
        <taxon>Pseudomonadati</taxon>
        <taxon>Balneolota</taxon>
        <taxon>Balneolia</taxon>
        <taxon>Balneolales</taxon>
        <taxon>Balneolaceae</taxon>
        <taxon>Rhodohalobacter</taxon>
    </lineage>
</organism>
<evidence type="ECO:0000313" key="1">
    <source>
        <dbReference type="EMBL" id="MCG2588214.1"/>
    </source>
</evidence>
<accession>A0ABS9KBH2</accession>
<dbReference type="EMBL" id="JAKLWS010000006">
    <property type="protein sequence ID" value="MCG2588214.1"/>
    <property type="molecule type" value="Genomic_DNA"/>
</dbReference>